<dbReference type="GO" id="GO:0006310">
    <property type="term" value="P:DNA recombination"/>
    <property type="evidence" value="ECO:0007669"/>
    <property type="project" value="UniProtKB-KW"/>
</dbReference>
<keyword evidence="7" id="KW-1185">Reference proteome</keyword>
<dbReference type="InterPro" id="IPR013762">
    <property type="entry name" value="Integrase-like_cat_sf"/>
</dbReference>
<evidence type="ECO:0000256" key="2">
    <source>
        <dbReference type="ARBA" id="ARBA00023172"/>
    </source>
</evidence>
<dbReference type="CDD" id="cd00799">
    <property type="entry name" value="INT_Cre_C"/>
    <property type="match status" value="1"/>
</dbReference>
<dbReference type="PANTHER" id="PTHR34605:SF3">
    <property type="entry name" value="P CELL-TYPE AGGLUTINATION PROTEIN MAP4-LIKE-RELATED"/>
    <property type="match status" value="1"/>
</dbReference>
<dbReference type="PANTHER" id="PTHR34605">
    <property type="entry name" value="PHAGE_INTEGRASE DOMAIN-CONTAINING PROTEIN"/>
    <property type="match status" value="1"/>
</dbReference>
<proteinExistence type="predicted"/>
<accession>A0A4R9AQR3</accession>
<dbReference type="AlphaFoldDB" id="A0A4R9AQR3"/>
<sequence length="322" mass="34124">MEQLEPVAGTHLTPAQILLVEAALLESKSANTRRTYASALRGFTAWCAMQGHQAVPAEPAVVAAYLVTLASNHSMSTVTVAAASIRDIHLSEGHRDPCASRGVSTVLAGLRRKLGTAPAHQARAIELSELKRILSSMDRSTIAGKRDAAILLVGFASAMRRSELAAMVRRDVRLSVDGVRIRIQRSKTDQNGEGVIIGLPAGKNDETCPLRALRIWLGARGGSTNDAVFTRVSRTGSVLAGSLTPQSMNLILKSRARAAGVDMTGLSVHGLRSGHITAANRAGVNLTDIMRTSRHTSVKVLLSYVRENDVLDGNNSGGSLGL</sequence>
<protein>
    <submittedName>
        <fullName evidence="6">Integrase</fullName>
    </submittedName>
</protein>
<reference evidence="6 7" key="1">
    <citation type="submission" date="2019-03" db="EMBL/GenBank/DDBJ databases">
        <title>Genomics of glacier-inhabiting Cryobacterium strains.</title>
        <authorList>
            <person name="Liu Q."/>
            <person name="Xin Y.-H."/>
        </authorList>
    </citation>
    <scope>NUCLEOTIDE SEQUENCE [LARGE SCALE GENOMIC DNA]</scope>
    <source>
        <strain evidence="6 7">Sr36</strain>
    </source>
</reference>
<dbReference type="InterPro" id="IPR010998">
    <property type="entry name" value="Integrase_recombinase_N"/>
</dbReference>
<dbReference type="Pfam" id="PF00589">
    <property type="entry name" value="Phage_integrase"/>
    <property type="match status" value="1"/>
</dbReference>
<evidence type="ECO:0000313" key="7">
    <source>
        <dbReference type="Proteomes" id="UP000298154"/>
    </source>
</evidence>
<dbReference type="PROSITE" id="PS51900">
    <property type="entry name" value="CB"/>
    <property type="match status" value="1"/>
</dbReference>
<dbReference type="InterPro" id="IPR002104">
    <property type="entry name" value="Integrase_catalytic"/>
</dbReference>
<feature type="domain" description="Tyr recombinase" evidence="4">
    <location>
        <begin position="120"/>
        <end position="318"/>
    </location>
</feature>
<dbReference type="RefSeq" id="WP_134554869.1">
    <property type="nucleotide sequence ID" value="NZ_SOHK01000007.1"/>
</dbReference>
<dbReference type="OrthoDB" id="9815875at2"/>
<dbReference type="InterPro" id="IPR011010">
    <property type="entry name" value="DNA_brk_join_enz"/>
</dbReference>
<comment type="caution">
    <text evidence="6">The sequence shown here is derived from an EMBL/GenBank/DDBJ whole genome shotgun (WGS) entry which is preliminary data.</text>
</comment>
<dbReference type="Proteomes" id="UP000298154">
    <property type="component" value="Unassembled WGS sequence"/>
</dbReference>
<dbReference type="Gene3D" id="1.10.150.130">
    <property type="match status" value="1"/>
</dbReference>
<evidence type="ECO:0000313" key="6">
    <source>
        <dbReference type="EMBL" id="TFD67984.1"/>
    </source>
</evidence>
<dbReference type="InterPro" id="IPR044068">
    <property type="entry name" value="CB"/>
</dbReference>
<gene>
    <name evidence="6" type="ORF">E3T47_05165</name>
</gene>
<evidence type="ECO:0000259" key="5">
    <source>
        <dbReference type="PROSITE" id="PS51900"/>
    </source>
</evidence>
<name>A0A4R9AQR3_9MICO</name>
<dbReference type="PROSITE" id="PS51898">
    <property type="entry name" value="TYR_RECOMBINASE"/>
    <property type="match status" value="1"/>
</dbReference>
<dbReference type="GO" id="GO:0003677">
    <property type="term" value="F:DNA binding"/>
    <property type="evidence" value="ECO:0007669"/>
    <property type="project" value="UniProtKB-UniRule"/>
</dbReference>
<dbReference type="Gene3D" id="1.10.443.10">
    <property type="entry name" value="Intergrase catalytic core"/>
    <property type="match status" value="1"/>
</dbReference>
<evidence type="ECO:0000259" key="4">
    <source>
        <dbReference type="PROSITE" id="PS51898"/>
    </source>
</evidence>
<keyword evidence="2" id="KW-0233">DNA recombination</keyword>
<feature type="domain" description="Core-binding (CB)" evidence="5">
    <location>
        <begin position="1"/>
        <end position="48"/>
    </location>
</feature>
<evidence type="ECO:0000256" key="3">
    <source>
        <dbReference type="PROSITE-ProRule" id="PRU01248"/>
    </source>
</evidence>
<dbReference type="SUPFAM" id="SSF47823">
    <property type="entry name" value="lambda integrase-like, N-terminal domain"/>
    <property type="match status" value="1"/>
</dbReference>
<dbReference type="EMBL" id="SOHK01000007">
    <property type="protein sequence ID" value="TFD67984.1"/>
    <property type="molecule type" value="Genomic_DNA"/>
</dbReference>
<evidence type="ECO:0000256" key="1">
    <source>
        <dbReference type="ARBA" id="ARBA00023125"/>
    </source>
</evidence>
<dbReference type="SUPFAM" id="SSF56349">
    <property type="entry name" value="DNA breaking-rejoining enzymes"/>
    <property type="match status" value="1"/>
</dbReference>
<dbReference type="InterPro" id="IPR052925">
    <property type="entry name" value="Phage_Integrase-like_Recomb"/>
</dbReference>
<keyword evidence="1 3" id="KW-0238">DNA-binding</keyword>
<dbReference type="GO" id="GO:0015074">
    <property type="term" value="P:DNA integration"/>
    <property type="evidence" value="ECO:0007669"/>
    <property type="project" value="InterPro"/>
</dbReference>
<organism evidence="6 7">
    <name type="scientific">Cryobacterium ruanii</name>
    <dbReference type="NCBI Taxonomy" id="1259197"/>
    <lineage>
        <taxon>Bacteria</taxon>
        <taxon>Bacillati</taxon>
        <taxon>Actinomycetota</taxon>
        <taxon>Actinomycetes</taxon>
        <taxon>Micrococcales</taxon>
        <taxon>Microbacteriaceae</taxon>
        <taxon>Cryobacterium</taxon>
    </lineage>
</organism>